<feature type="transmembrane region" description="Helical" evidence="7">
    <location>
        <begin position="268"/>
        <end position="287"/>
    </location>
</feature>
<feature type="transmembrane region" description="Helical" evidence="7">
    <location>
        <begin position="151"/>
        <end position="175"/>
    </location>
</feature>
<accession>A0ABY8UX52</accession>
<dbReference type="RefSeq" id="WP_231418795.1">
    <property type="nucleotide sequence ID" value="NZ_CP126446.1"/>
</dbReference>
<dbReference type="PANTHER" id="PTHR42920:SF5">
    <property type="entry name" value="EAMA DOMAIN-CONTAINING PROTEIN"/>
    <property type="match status" value="1"/>
</dbReference>
<comment type="subcellular location">
    <subcellularLocation>
        <location evidence="1">Cell membrane</location>
        <topology evidence="1">Multi-pass membrane protein</topology>
    </subcellularLocation>
</comment>
<name>A0ABY8UX52_9BACI</name>
<feature type="domain" description="EamA" evidence="8">
    <location>
        <begin position="4"/>
        <end position="136"/>
    </location>
</feature>
<feature type="transmembrane region" description="Helical" evidence="7">
    <location>
        <begin position="35"/>
        <end position="54"/>
    </location>
</feature>
<feature type="transmembrane region" description="Helical" evidence="7">
    <location>
        <begin position="66"/>
        <end position="85"/>
    </location>
</feature>
<evidence type="ECO:0000256" key="2">
    <source>
        <dbReference type="ARBA" id="ARBA00007362"/>
    </source>
</evidence>
<keyword evidence="5 7" id="KW-1133">Transmembrane helix</keyword>
<reference evidence="9 10" key="1">
    <citation type="submission" date="2023-05" db="EMBL/GenBank/DDBJ databases">
        <title>Comparative genomics reveals the evidence of polycyclic aromatic hydrocarbons degradation in moderately halophilic genus Pontibacillus.</title>
        <authorList>
            <person name="Yang H."/>
            <person name="Qian Z."/>
        </authorList>
    </citation>
    <scope>NUCLEOTIDE SEQUENCE [LARGE SCALE GENOMIC DNA]</scope>
    <source>
        <strain evidence="10">HN14</strain>
    </source>
</reference>
<feature type="transmembrane region" description="Helical" evidence="7">
    <location>
        <begin position="91"/>
        <end position="113"/>
    </location>
</feature>
<keyword evidence="3" id="KW-1003">Cell membrane</keyword>
<dbReference type="InterPro" id="IPR051258">
    <property type="entry name" value="Diverse_Substrate_Transporter"/>
</dbReference>
<evidence type="ECO:0000256" key="3">
    <source>
        <dbReference type="ARBA" id="ARBA00022475"/>
    </source>
</evidence>
<evidence type="ECO:0000256" key="4">
    <source>
        <dbReference type="ARBA" id="ARBA00022692"/>
    </source>
</evidence>
<dbReference type="InterPro" id="IPR037185">
    <property type="entry name" value="EmrE-like"/>
</dbReference>
<keyword evidence="10" id="KW-1185">Reference proteome</keyword>
<feature type="transmembrane region" description="Helical" evidence="7">
    <location>
        <begin position="125"/>
        <end position="145"/>
    </location>
</feature>
<evidence type="ECO:0000313" key="9">
    <source>
        <dbReference type="EMBL" id="WIF97321.1"/>
    </source>
</evidence>
<keyword evidence="6 7" id="KW-0472">Membrane</keyword>
<evidence type="ECO:0000256" key="6">
    <source>
        <dbReference type="ARBA" id="ARBA00023136"/>
    </source>
</evidence>
<evidence type="ECO:0000259" key="8">
    <source>
        <dbReference type="Pfam" id="PF00892"/>
    </source>
</evidence>
<proteinExistence type="inferred from homology"/>
<dbReference type="PANTHER" id="PTHR42920">
    <property type="entry name" value="OS03G0707200 PROTEIN-RELATED"/>
    <property type="match status" value="1"/>
</dbReference>
<protein>
    <submittedName>
        <fullName evidence="9">DMT family transporter</fullName>
    </submittedName>
</protein>
<gene>
    <name evidence="9" type="ORF">QNI29_16535</name>
</gene>
<feature type="transmembrane region" description="Helical" evidence="7">
    <location>
        <begin position="182"/>
        <end position="200"/>
    </location>
</feature>
<dbReference type="Proteomes" id="UP001236652">
    <property type="component" value="Chromosome"/>
</dbReference>
<evidence type="ECO:0000256" key="5">
    <source>
        <dbReference type="ARBA" id="ARBA00022989"/>
    </source>
</evidence>
<evidence type="ECO:0000313" key="10">
    <source>
        <dbReference type="Proteomes" id="UP001236652"/>
    </source>
</evidence>
<feature type="domain" description="EamA" evidence="8">
    <location>
        <begin position="149"/>
        <end position="283"/>
    </location>
</feature>
<keyword evidence="4 7" id="KW-0812">Transmembrane</keyword>
<evidence type="ECO:0000256" key="1">
    <source>
        <dbReference type="ARBA" id="ARBA00004651"/>
    </source>
</evidence>
<feature type="transmembrane region" description="Helical" evidence="7">
    <location>
        <begin position="212"/>
        <end position="233"/>
    </location>
</feature>
<comment type="similarity">
    <text evidence="2">Belongs to the EamA transporter family.</text>
</comment>
<evidence type="ECO:0000256" key="7">
    <source>
        <dbReference type="SAM" id="Phobius"/>
    </source>
</evidence>
<dbReference type="Pfam" id="PF00892">
    <property type="entry name" value="EamA"/>
    <property type="match status" value="2"/>
</dbReference>
<dbReference type="InterPro" id="IPR000620">
    <property type="entry name" value="EamA_dom"/>
</dbReference>
<organism evidence="9 10">
    <name type="scientific">Pontibacillus chungwhensis</name>
    <dbReference type="NCBI Taxonomy" id="265426"/>
    <lineage>
        <taxon>Bacteria</taxon>
        <taxon>Bacillati</taxon>
        <taxon>Bacillota</taxon>
        <taxon>Bacilli</taxon>
        <taxon>Bacillales</taxon>
        <taxon>Bacillaceae</taxon>
        <taxon>Pontibacillus</taxon>
    </lineage>
</organism>
<sequence length="290" mass="31425">MLRYMLAVFIGSCSYGVLSTIVKLAYQAGAKTSVVTVGQFLIGWFILFVCYFFSRRKEKISYQDKGKLMLAGIPTGLVGVFYYLALVKVEASLGIILLFQFVWIGIVLDYLFFKRTPDKGKAMSVMILFVGTLMASGIIHGGLIGADLIGIVYGLLAAVSFSLFIFTNASILPALPPVQRSYYMVTGSTLAVLVIFLPSLMNLNGGDSLLSLGTYGIMLGLFGVVIPPFLFAYGMPKIGATLGSILGSAELPVAVGLSMFVLGERVTVIQWIGVVIIFIGIIFPNLYKRR</sequence>
<dbReference type="SUPFAM" id="SSF103481">
    <property type="entry name" value="Multidrug resistance efflux transporter EmrE"/>
    <property type="match status" value="2"/>
</dbReference>
<feature type="transmembrane region" description="Helical" evidence="7">
    <location>
        <begin position="240"/>
        <end position="262"/>
    </location>
</feature>
<dbReference type="EMBL" id="CP126446">
    <property type="protein sequence ID" value="WIF97321.1"/>
    <property type="molecule type" value="Genomic_DNA"/>
</dbReference>